<dbReference type="InterPro" id="IPR011990">
    <property type="entry name" value="TPR-like_helical_dom_sf"/>
</dbReference>
<dbReference type="STRING" id="930992.A0A0D0BP36"/>
<dbReference type="HOGENOM" id="CLU_014400_0_0_1"/>
<evidence type="ECO:0000313" key="1">
    <source>
        <dbReference type="EMBL" id="KIK47477.1"/>
    </source>
</evidence>
<organism evidence="1 2">
    <name type="scientific">Suillus luteus UH-Slu-Lm8-n1</name>
    <dbReference type="NCBI Taxonomy" id="930992"/>
    <lineage>
        <taxon>Eukaryota</taxon>
        <taxon>Fungi</taxon>
        <taxon>Dikarya</taxon>
        <taxon>Basidiomycota</taxon>
        <taxon>Agaricomycotina</taxon>
        <taxon>Agaricomycetes</taxon>
        <taxon>Agaricomycetidae</taxon>
        <taxon>Boletales</taxon>
        <taxon>Suillineae</taxon>
        <taxon>Suillaceae</taxon>
        <taxon>Suillus</taxon>
    </lineage>
</organism>
<sequence>MLLCRRLLPRVHTPIRVYAQPLIGSQIHGKAISRSRHANITAHNALPEDVDLAPVLHRTSRVEKKLLERVTCISTWLPPRVPKKSAQVEKPVEALPDPFAAYAELRAQNRTLAASLPLPILVALSEKATKHGLSAIVDGIATDLLDGIITTSKRQLRVATALLSAAHHDSPILDKQKIHSLLILLHQSHALSELSSANISALVKYIVDNPGTDPYDAKTIDILLPLFHQSLTNQPAPKGSKSMSYRPPGDVFIAFGLIHKLLMFDRDRHALRLFQTLTETCHIPVEAFTEVYHTSAKDNNFAFVIRSTLVRACLHWGWYHRALGIVVTAIRTQASTADIALTELALSTLHLALHNASTNHFKQCTWLICHLVNSASGVIVPDSMVRLFYEKAMHLQDGSSAEILYRDTQSPRVIRRIKYPLPRGYSLTWLMNHLTITSRNVHLARTLAKQVIDEMEPIPVQDRAHFIALTASHGFSSSARTLWERYSVGKDREAVLGNASLMLRMVSIFSKLIFRTTAEIEEPTSRQDEASSSTASTLDERQKLLEDLLQFAELVIGAFRMSKGSLDETSHYDLSTLARAYIALGRVSEGLDMLKVLLQRYEIPDLYDINIALSAMAELHPKKAVGILKKMVGRGIRPDAVTFGTIIHHAILHGEMRLAGYLIGRAKELGCDELSAKTTASLIRASVNADGAPKSVLKENLQRAWEIIQSGDVSSVVHTPNTGKYCIFASLRLDDPVMAFKFWEALVKEKTEWEDGKQVFQRRLIANMIQRQYQEGALSRSRCRQMLAQLKERRVLL</sequence>
<dbReference type="Proteomes" id="UP000054485">
    <property type="component" value="Unassembled WGS sequence"/>
</dbReference>
<dbReference type="AlphaFoldDB" id="A0A0D0BP36"/>
<evidence type="ECO:0008006" key="3">
    <source>
        <dbReference type="Google" id="ProtNLM"/>
    </source>
</evidence>
<protein>
    <recommendedName>
        <fullName evidence="3">Pentatricopeptide repeat-containing protein</fullName>
    </recommendedName>
</protein>
<gene>
    <name evidence="1" type="ORF">CY34DRAFT_799194</name>
</gene>
<keyword evidence="2" id="KW-1185">Reference proteome</keyword>
<dbReference type="Gene3D" id="1.25.40.10">
    <property type="entry name" value="Tetratricopeptide repeat domain"/>
    <property type="match status" value="1"/>
</dbReference>
<name>A0A0D0BP36_9AGAM</name>
<proteinExistence type="predicted"/>
<accession>A0A0D0BP36</accession>
<evidence type="ECO:0000313" key="2">
    <source>
        <dbReference type="Proteomes" id="UP000054485"/>
    </source>
</evidence>
<reference evidence="2" key="2">
    <citation type="submission" date="2015-01" db="EMBL/GenBank/DDBJ databases">
        <title>Evolutionary Origins and Diversification of the Mycorrhizal Mutualists.</title>
        <authorList>
            <consortium name="DOE Joint Genome Institute"/>
            <consortium name="Mycorrhizal Genomics Consortium"/>
            <person name="Kohler A."/>
            <person name="Kuo A."/>
            <person name="Nagy L.G."/>
            <person name="Floudas D."/>
            <person name="Copeland A."/>
            <person name="Barry K.W."/>
            <person name="Cichocki N."/>
            <person name="Veneault-Fourrey C."/>
            <person name="LaButti K."/>
            <person name="Lindquist E.A."/>
            <person name="Lipzen A."/>
            <person name="Lundell T."/>
            <person name="Morin E."/>
            <person name="Murat C."/>
            <person name="Riley R."/>
            <person name="Ohm R."/>
            <person name="Sun H."/>
            <person name="Tunlid A."/>
            <person name="Henrissat B."/>
            <person name="Grigoriev I.V."/>
            <person name="Hibbett D.S."/>
            <person name="Martin F."/>
        </authorList>
    </citation>
    <scope>NUCLEOTIDE SEQUENCE [LARGE SCALE GENOMIC DNA]</scope>
    <source>
        <strain evidence="2">UH-Slu-Lm8-n1</strain>
    </source>
</reference>
<dbReference type="EMBL" id="KN835146">
    <property type="protein sequence ID" value="KIK47477.1"/>
    <property type="molecule type" value="Genomic_DNA"/>
</dbReference>
<reference evidence="1 2" key="1">
    <citation type="submission" date="2014-04" db="EMBL/GenBank/DDBJ databases">
        <authorList>
            <consortium name="DOE Joint Genome Institute"/>
            <person name="Kuo A."/>
            <person name="Ruytinx J."/>
            <person name="Rineau F."/>
            <person name="Colpaert J."/>
            <person name="Kohler A."/>
            <person name="Nagy L.G."/>
            <person name="Floudas D."/>
            <person name="Copeland A."/>
            <person name="Barry K.W."/>
            <person name="Cichocki N."/>
            <person name="Veneault-Fourrey C."/>
            <person name="LaButti K."/>
            <person name="Lindquist E.A."/>
            <person name="Lipzen A."/>
            <person name="Lundell T."/>
            <person name="Morin E."/>
            <person name="Murat C."/>
            <person name="Sun H."/>
            <person name="Tunlid A."/>
            <person name="Henrissat B."/>
            <person name="Grigoriev I.V."/>
            <person name="Hibbett D.S."/>
            <person name="Martin F."/>
            <person name="Nordberg H.P."/>
            <person name="Cantor M.N."/>
            <person name="Hua S.X."/>
        </authorList>
    </citation>
    <scope>NUCLEOTIDE SEQUENCE [LARGE SCALE GENOMIC DNA]</scope>
    <source>
        <strain evidence="1 2">UH-Slu-Lm8-n1</strain>
    </source>
</reference>
<dbReference type="OrthoDB" id="185373at2759"/>
<dbReference type="InParanoid" id="A0A0D0BP36"/>